<dbReference type="PATRIC" id="fig|1123501.6.peg.2082"/>
<evidence type="ECO:0000259" key="3">
    <source>
        <dbReference type="PROSITE" id="PS50110"/>
    </source>
</evidence>
<name>A0A0D0QF52_9RHOB</name>
<organism evidence="4 5">
    <name type="scientific">Wenxinia marina DSM 24838</name>
    <dbReference type="NCBI Taxonomy" id="1123501"/>
    <lineage>
        <taxon>Bacteria</taxon>
        <taxon>Pseudomonadati</taxon>
        <taxon>Pseudomonadota</taxon>
        <taxon>Alphaproteobacteria</taxon>
        <taxon>Rhodobacterales</taxon>
        <taxon>Roseobacteraceae</taxon>
        <taxon>Wenxinia</taxon>
    </lineage>
</organism>
<dbReference type="PANTHER" id="PTHR44591:SF3">
    <property type="entry name" value="RESPONSE REGULATORY DOMAIN-CONTAINING PROTEIN"/>
    <property type="match status" value="1"/>
</dbReference>
<reference evidence="4 5" key="1">
    <citation type="submission" date="2013-01" db="EMBL/GenBank/DDBJ databases">
        <authorList>
            <person name="Fiebig A."/>
            <person name="Goeker M."/>
            <person name="Klenk H.-P.P."/>
        </authorList>
    </citation>
    <scope>NUCLEOTIDE SEQUENCE [LARGE SCALE GENOMIC DNA]</scope>
    <source>
        <strain evidence="4 5">DSM 24838</strain>
    </source>
</reference>
<keyword evidence="5" id="KW-1185">Reference proteome</keyword>
<gene>
    <name evidence="4" type="ORF">Wenmar_01987</name>
</gene>
<dbReference type="InterPro" id="IPR001789">
    <property type="entry name" value="Sig_transdc_resp-reg_receiver"/>
</dbReference>
<dbReference type="OrthoDB" id="7831674at2"/>
<dbReference type="Gene3D" id="3.40.50.2300">
    <property type="match status" value="1"/>
</dbReference>
<dbReference type="PROSITE" id="PS50110">
    <property type="entry name" value="RESPONSE_REGULATORY"/>
    <property type="match status" value="1"/>
</dbReference>
<dbReference type="AlphaFoldDB" id="A0A0D0QF52"/>
<feature type="domain" description="Response regulatory" evidence="3">
    <location>
        <begin position="23"/>
        <end position="136"/>
    </location>
</feature>
<dbReference type="InterPro" id="IPR011006">
    <property type="entry name" value="CheY-like_superfamily"/>
</dbReference>
<dbReference type="SMART" id="SM00448">
    <property type="entry name" value="REC"/>
    <property type="match status" value="1"/>
</dbReference>
<proteinExistence type="predicted"/>
<dbReference type="eggNOG" id="COG2204">
    <property type="taxonomic scope" value="Bacteria"/>
</dbReference>
<evidence type="ECO:0000256" key="2">
    <source>
        <dbReference type="PROSITE-ProRule" id="PRU00169"/>
    </source>
</evidence>
<dbReference type="RefSeq" id="WP_018304838.1">
    <property type="nucleotide sequence ID" value="NZ_KB902316.1"/>
</dbReference>
<dbReference type="PANTHER" id="PTHR44591">
    <property type="entry name" value="STRESS RESPONSE REGULATOR PROTEIN 1"/>
    <property type="match status" value="1"/>
</dbReference>
<dbReference type="GO" id="GO:0000160">
    <property type="term" value="P:phosphorelay signal transduction system"/>
    <property type="evidence" value="ECO:0007669"/>
    <property type="project" value="InterPro"/>
</dbReference>
<dbReference type="SUPFAM" id="SSF52172">
    <property type="entry name" value="CheY-like"/>
    <property type="match status" value="1"/>
</dbReference>
<evidence type="ECO:0000313" key="4">
    <source>
        <dbReference type="EMBL" id="KIQ69623.1"/>
    </source>
</evidence>
<dbReference type="Proteomes" id="UP000035100">
    <property type="component" value="Unassembled WGS sequence"/>
</dbReference>
<accession>A0A0D0QF52</accession>
<evidence type="ECO:0000313" key="5">
    <source>
        <dbReference type="Proteomes" id="UP000035100"/>
    </source>
</evidence>
<protein>
    <submittedName>
        <fullName evidence="4">Response regulator</fullName>
    </submittedName>
</protein>
<evidence type="ECO:0000256" key="1">
    <source>
        <dbReference type="ARBA" id="ARBA00022553"/>
    </source>
</evidence>
<dbReference type="STRING" id="1123501.Wenmar_01987"/>
<dbReference type="CDD" id="cd00156">
    <property type="entry name" value="REC"/>
    <property type="match status" value="1"/>
</dbReference>
<keyword evidence="1 2" id="KW-0597">Phosphoprotein</keyword>
<sequence length="240" mass="25062">MDTLDDFLISRPATGERPLAGLTVLLVEDSRFASDGFRLLCLRSGARIRRADSLGSARRHLRVYRPSVVIVDIGLPDGSGAELIAELDRARPRVPVILATSGDADEARSVAAAGADGFLPKPVERLAAFQAAILDHLPPAPGGGPRLVSDDEVHPDLVAYRDDLMHVAETLHAGDAVPGDGTVAYLTQFLTSVALSAGDTAMAEAAEAVARGAPGDGARARDLAHLTRLVDSRVAGQGPL</sequence>
<dbReference type="Pfam" id="PF00072">
    <property type="entry name" value="Response_reg"/>
    <property type="match status" value="1"/>
</dbReference>
<feature type="modified residue" description="4-aspartylphosphate" evidence="2">
    <location>
        <position position="72"/>
    </location>
</feature>
<dbReference type="InterPro" id="IPR050595">
    <property type="entry name" value="Bact_response_regulator"/>
</dbReference>
<dbReference type="EMBL" id="AONG01000009">
    <property type="protein sequence ID" value="KIQ69623.1"/>
    <property type="molecule type" value="Genomic_DNA"/>
</dbReference>
<comment type="caution">
    <text evidence="4">The sequence shown here is derived from an EMBL/GenBank/DDBJ whole genome shotgun (WGS) entry which is preliminary data.</text>
</comment>